<keyword evidence="3" id="KW-1185">Reference proteome</keyword>
<keyword evidence="2" id="KW-0732">Signal</keyword>
<accession>A0A1L8HC91</accession>
<evidence type="ECO:0000313" key="3">
    <source>
        <dbReference type="Proteomes" id="UP000186698"/>
    </source>
</evidence>
<dbReference type="CTD" id="121399628"/>
<dbReference type="RefSeq" id="XP_041437108.1">
    <property type="nucleotide sequence ID" value="XM_041581174.1"/>
</dbReference>
<feature type="compositionally biased region" description="Basic residues" evidence="1">
    <location>
        <begin position="78"/>
        <end position="117"/>
    </location>
</feature>
<dbReference type="PaxDb" id="8355-A0A1L8HC91"/>
<evidence type="ECO:0000313" key="4">
    <source>
        <dbReference type="RefSeq" id="XP_041437108.1"/>
    </source>
</evidence>
<dbReference type="GeneID" id="121399628"/>
<feature type="compositionally biased region" description="Basic and acidic residues" evidence="1">
    <location>
        <begin position="118"/>
        <end position="131"/>
    </location>
</feature>
<evidence type="ECO:0000256" key="2">
    <source>
        <dbReference type="SAM" id="SignalP"/>
    </source>
</evidence>
<organism evidence="3 4">
    <name type="scientific">Xenopus laevis</name>
    <name type="common">African clawed frog</name>
    <dbReference type="NCBI Taxonomy" id="8355"/>
    <lineage>
        <taxon>Eukaryota</taxon>
        <taxon>Metazoa</taxon>
        <taxon>Chordata</taxon>
        <taxon>Craniata</taxon>
        <taxon>Vertebrata</taxon>
        <taxon>Euteleostomi</taxon>
        <taxon>Amphibia</taxon>
        <taxon>Batrachia</taxon>
        <taxon>Anura</taxon>
        <taxon>Pipoidea</taxon>
        <taxon>Pipidae</taxon>
        <taxon>Xenopodinae</taxon>
        <taxon>Xenopus</taxon>
        <taxon>Xenopus</taxon>
    </lineage>
</organism>
<dbReference type="AlphaFoldDB" id="A0A1L8HC91"/>
<evidence type="ECO:0000256" key="1">
    <source>
        <dbReference type="SAM" id="MobiDB-lite"/>
    </source>
</evidence>
<name>A0A1L8HC91_XENLA</name>
<proteinExistence type="predicted"/>
<feature type="signal peptide" evidence="2">
    <location>
        <begin position="1"/>
        <end position="20"/>
    </location>
</feature>
<reference evidence="4" key="1">
    <citation type="submission" date="2025-08" db="UniProtKB">
        <authorList>
            <consortium name="RefSeq"/>
        </authorList>
    </citation>
    <scope>IDENTIFICATION</scope>
    <source>
        <strain evidence="4">J_2021</strain>
        <tissue evidence="4">Erythrocytes</tissue>
    </source>
</reference>
<dbReference type="Proteomes" id="UP000186698">
    <property type="component" value="Chromosome 2L"/>
</dbReference>
<feature type="region of interest" description="Disordered" evidence="1">
    <location>
        <begin position="57"/>
        <end position="131"/>
    </location>
</feature>
<feature type="chain" id="PRO_5043478500" evidence="2">
    <location>
        <begin position="21"/>
        <end position="131"/>
    </location>
</feature>
<dbReference type="KEGG" id="xla:121399628"/>
<protein>
    <submittedName>
        <fullName evidence="4">Skin granule protein-like</fullName>
    </submittedName>
</protein>
<sequence>MYHRFLGIPFLLVILGLAHGEEDAGLQPVNTLKGSGNAVIEKTVILPESPPLNAVEGKLEVAPPSDGADVGVEEKPWHRGRHGHKKIKEGKQKGRWHSKKGHRRKHKGRKHGKKGKHCKSEGDHKKQEKPE</sequence>
<gene>
    <name evidence="4" type="primary">LOC121399628</name>
</gene>